<dbReference type="PANTHER" id="PTHR10908:SF0">
    <property type="entry name" value="SEROTONIN N-ACETYLTRANSFERASE"/>
    <property type="match status" value="1"/>
</dbReference>
<dbReference type="Proteomes" id="UP000460298">
    <property type="component" value="Unassembled WGS sequence"/>
</dbReference>
<comment type="caution">
    <text evidence="4">The sequence shown here is derived from an EMBL/GenBank/DDBJ whole genome shotgun (WGS) entry which is preliminary data.</text>
</comment>
<gene>
    <name evidence="4" type="ORF">F9K24_19255</name>
</gene>
<proteinExistence type="predicted"/>
<dbReference type="PROSITE" id="PS51186">
    <property type="entry name" value="GNAT"/>
    <property type="match status" value="1"/>
</dbReference>
<evidence type="ECO:0000256" key="2">
    <source>
        <dbReference type="ARBA" id="ARBA00023315"/>
    </source>
</evidence>
<sequence>MAVGRFRDIFSVRRWISKNLRPMSGAPLNRLHGRVFCLVTKSVGAFSESSMPSMPSMQNAPAVSFRIRPVTLNDRNAILQLEGLSFDPDAWEGEEIYSSRIEQFADGCLLLEESEEVVGFLTTELWSVEHWTEELFEEWPEEVCSHHADGHSLYISSIAVHPLHRNRGHASVLLREGLRSILLKYEQIEQIVLTVAESWHPARRLYARHGFEERLHLRDFFGGNALAHHDGILMTVGRSRFLHLCESNTVLHS</sequence>
<dbReference type="Gene3D" id="3.40.630.30">
    <property type="match status" value="1"/>
</dbReference>
<dbReference type="AlphaFoldDB" id="A0A833GYE8"/>
<dbReference type="InterPro" id="IPR051635">
    <property type="entry name" value="SNAT-like"/>
</dbReference>
<dbReference type="GO" id="GO:0008080">
    <property type="term" value="F:N-acetyltransferase activity"/>
    <property type="evidence" value="ECO:0007669"/>
    <property type="project" value="UniProtKB-ARBA"/>
</dbReference>
<protein>
    <submittedName>
        <fullName evidence="4">GNAT family N-acetyltransferase</fullName>
    </submittedName>
</protein>
<accession>A0A833GYE8</accession>
<dbReference type="InterPro" id="IPR000182">
    <property type="entry name" value="GNAT_dom"/>
</dbReference>
<keyword evidence="2" id="KW-0012">Acyltransferase</keyword>
<dbReference type="Pfam" id="PF00583">
    <property type="entry name" value="Acetyltransf_1"/>
    <property type="match status" value="1"/>
</dbReference>
<organism evidence="4 5">
    <name type="scientific">Leptonema illini</name>
    <dbReference type="NCBI Taxonomy" id="183"/>
    <lineage>
        <taxon>Bacteria</taxon>
        <taxon>Pseudomonadati</taxon>
        <taxon>Spirochaetota</taxon>
        <taxon>Spirochaetia</taxon>
        <taxon>Leptospirales</taxon>
        <taxon>Leptospiraceae</taxon>
        <taxon>Leptonema</taxon>
    </lineage>
</organism>
<dbReference type="PANTHER" id="PTHR10908">
    <property type="entry name" value="SEROTONIN N-ACETYLTRANSFERASE"/>
    <property type="match status" value="1"/>
</dbReference>
<reference evidence="4 5" key="1">
    <citation type="submission" date="2019-10" db="EMBL/GenBank/DDBJ databases">
        <title>Extracellular Electron Transfer in a Candidatus Methanoperedens spp. Enrichment Culture.</title>
        <authorList>
            <person name="Berger S."/>
            <person name="Rangel Shaw D."/>
            <person name="Berben T."/>
            <person name="In 'T Zandt M."/>
            <person name="Frank J."/>
            <person name="Reimann J."/>
            <person name="Jetten M.S.M."/>
            <person name="Welte C.U."/>
        </authorList>
    </citation>
    <scope>NUCLEOTIDE SEQUENCE [LARGE SCALE GENOMIC DNA]</scope>
    <source>
        <strain evidence="4">SB12</strain>
    </source>
</reference>
<evidence type="ECO:0000313" key="4">
    <source>
        <dbReference type="EMBL" id="KAB2929645.1"/>
    </source>
</evidence>
<evidence type="ECO:0000259" key="3">
    <source>
        <dbReference type="PROSITE" id="PS51186"/>
    </source>
</evidence>
<keyword evidence="1 4" id="KW-0808">Transferase</keyword>
<evidence type="ECO:0000256" key="1">
    <source>
        <dbReference type="ARBA" id="ARBA00022679"/>
    </source>
</evidence>
<dbReference type="CDD" id="cd04301">
    <property type="entry name" value="NAT_SF"/>
    <property type="match status" value="1"/>
</dbReference>
<evidence type="ECO:0000313" key="5">
    <source>
        <dbReference type="Proteomes" id="UP000460298"/>
    </source>
</evidence>
<dbReference type="SUPFAM" id="SSF55729">
    <property type="entry name" value="Acyl-CoA N-acyltransferases (Nat)"/>
    <property type="match status" value="1"/>
</dbReference>
<dbReference type="InterPro" id="IPR016181">
    <property type="entry name" value="Acyl_CoA_acyltransferase"/>
</dbReference>
<name>A0A833GYE8_9LEPT</name>
<feature type="domain" description="N-acetyltransferase" evidence="3">
    <location>
        <begin position="65"/>
        <end position="239"/>
    </location>
</feature>
<dbReference type="EMBL" id="WBUI01000028">
    <property type="protein sequence ID" value="KAB2929645.1"/>
    <property type="molecule type" value="Genomic_DNA"/>
</dbReference>